<feature type="compositionally biased region" description="Polar residues" evidence="1">
    <location>
        <begin position="72"/>
        <end position="81"/>
    </location>
</feature>
<organism evidence="3 4">
    <name type="scientific">Gossypium australe</name>
    <dbReference type="NCBI Taxonomy" id="47621"/>
    <lineage>
        <taxon>Eukaryota</taxon>
        <taxon>Viridiplantae</taxon>
        <taxon>Streptophyta</taxon>
        <taxon>Embryophyta</taxon>
        <taxon>Tracheophyta</taxon>
        <taxon>Spermatophyta</taxon>
        <taxon>Magnoliopsida</taxon>
        <taxon>eudicotyledons</taxon>
        <taxon>Gunneridae</taxon>
        <taxon>Pentapetalae</taxon>
        <taxon>rosids</taxon>
        <taxon>malvids</taxon>
        <taxon>Malvales</taxon>
        <taxon>Malvaceae</taxon>
        <taxon>Malvoideae</taxon>
        <taxon>Gossypium</taxon>
    </lineage>
</organism>
<evidence type="ECO:0000313" key="4">
    <source>
        <dbReference type="Proteomes" id="UP000325315"/>
    </source>
</evidence>
<feature type="compositionally biased region" description="Basic and acidic residues" evidence="1">
    <location>
        <begin position="58"/>
        <end position="69"/>
    </location>
</feature>
<keyword evidence="4" id="KW-1185">Reference proteome</keyword>
<dbReference type="OrthoDB" id="952774at2759"/>
<feature type="transmembrane region" description="Helical" evidence="2">
    <location>
        <begin position="33"/>
        <end position="53"/>
    </location>
</feature>
<dbReference type="EMBL" id="SMMG02000002">
    <property type="protein sequence ID" value="KAA3485230.1"/>
    <property type="molecule type" value="Genomic_DNA"/>
</dbReference>
<evidence type="ECO:0000313" key="3">
    <source>
        <dbReference type="EMBL" id="KAA3485230.1"/>
    </source>
</evidence>
<dbReference type="AlphaFoldDB" id="A0A5B6WTK1"/>
<keyword evidence="2" id="KW-0812">Transmembrane</keyword>
<proteinExistence type="predicted"/>
<reference evidence="4" key="1">
    <citation type="journal article" date="2019" name="Plant Biotechnol. J.">
        <title>Genome sequencing of the Australian wild diploid species Gossypium australe highlights disease resistance and delayed gland morphogenesis.</title>
        <authorList>
            <person name="Cai Y."/>
            <person name="Cai X."/>
            <person name="Wang Q."/>
            <person name="Wang P."/>
            <person name="Zhang Y."/>
            <person name="Cai C."/>
            <person name="Xu Y."/>
            <person name="Wang K."/>
            <person name="Zhou Z."/>
            <person name="Wang C."/>
            <person name="Geng S."/>
            <person name="Li B."/>
            <person name="Dong Q."/>
            <person name="Hou Y."/>
            <person name="Wang H."/>
            <person name="Ai P."/>
            <person name="Liu Z."/>
            <person name="Yi F."/>
            <person name="Sun M."/>
            <person name="An G."/>
            <person name="Cheng J."/>
            <person name="Zhang Y."/>
            <person name="Shi Q."/>
            <person name="Xie Y."/>
            <person name="Shi X."/>
            <person name="Chang Y."/>
            <person name="Huang F."/>
            <person name="Chen Y."/>
            <person name="Hong S."/>
            <person name="Mi L."/>
            <person name="Sun Q."/>
            <person name="Zhang L."/>
            <person name="Zhou B."/>
            <person name="Peng R."/>
            <person name="Zhang X."/>
            <person name="Liu F."/>
        </authorList>
    </citation>
    <scope>NUCLEOTIDE SEQUENCE [LARGE SCALE GENOMIC DNA]</scope>
    <source>
        <strain evidence="4">cv. PA1801</strain>
    </source>
</reference>
<comment type="caution">
    <text evidence="3">The sequence shown here is derived from an EMBL/GenBank/DDBJ whole genome shotgun (WGS) entry which is preliminary data.</text>
</comment>
<dbReference type="Proteomes" id="UP000325315">
    <property type="component" value="Unassembled WGS sequence"/>
</dbReference>
<protein>
    <submittedName>
        <fullName evidence="3">Ribonuclease HII</fullName>
    </submittedName>
</protein>
<sequence>MNLRDCDTPTSPCNFIVLKNQSPKTATQGLNRAALMIMKNSVMIFFALVMLLASPEADGQRSENRREPKLLSNDQLATSSRLGRKADVGSAATVSLVAAPDQEDNDNNPGHEHYGSNTDPHNLVHHSYINGTNPYPKHKKSP</sequence>
<name>A0A5B6WTK1_9ROSI</name>
<accession>A0A5B6WTK1</accession>
<evidence type="ECO:0000256" key="2">
    <source>
        <dbReference type="SAM" id="Phobius"/>
    </source>
</evidence>
<gene>
    <name evidence="3" type="ORF">EPI10_007240</name>
</gene>
<feature type="region of interest" description="Disordered" evidence="1">
    <location>
        <begin position="56"/>
        <end position="142"/>
    </location>
</feature>
<keyword evidence="2" id="KW-0472">Membrane</keyword>
<keyword evidence="2" id="KW-1133">Transmembrane helix</keyword>
<evidence type="ECO:0000256" key="1">
    <source>
        <dbReference type="SAM" id="MobiDB-lite"/>
    </source>
</evidence>